<proteinExistence type="predicted"/>
<dbReference type="Proteomes" id="UP000886998">
    <property type="component" value="Unassembled WGS sequence"/>
</dbReference>
<dbReference type="AlphaFoldDB" id="A0A8X6XUL1"/>
<keyword evidence="6" id="KW-0732">Signal</keyword>
<dbReference type="InterPro" id="IPR051950">
    <property type="entry name" value="Dev_reg/Prot_inhib"/>
</dbReference>
<dbReference type="PANTHER" id="PTHR12352">
    <property type="entry name" value="SECRETED MODULAR CALCIUM-BINDING PROTEIN"/>
    <property type="match status" value="1"/>
</dbReference>
<evidence type="ECO:0000313" key="8">
    <source>
        <dbReference type="EMBL" id="GFY60245.1"/>
    </source>
</evidence>
<keyword evidence="4 5" id="KW-1015">Disulfide bond</keyword>
<evidence type="ECO:0000256" key="1">
    <source>
        <dbReference type="ARBA" id="ARBA00004613"/>
    </source>
</evidence>
<dbReference type="OrthoDB" id="6425141at2759"/>
<feature type="domain" description="Thyroglobulin type-1" evidence="7">
    <location>
        <begin position="87"/>
        <end position="143"/>
    </location>
</feature>
<keyword evidence="2" id="KW-0964">Secreted</keyword>
<feature type="disulfide bond" evidence="5">
    <location>
        <begin position="116"/>
        <end position="123"/>
    </location>
</feature>
<dbReference type="CDD" id="cd00191">
    <property type="entry name" value="TY"/>
    <property type="match status" value="2"/>
</dbReference>
<dbReference type="EMBL" id="BMAV01013066">
    <property type="protein sequence ID" value="GFY60245.1"/>
    <property type="molecule type" value="Genomic_DNA"/>
</dbReference>
<comment type="subcellular location">
    <subcellularLocation>
        <location evidence="1">Secreted</location>
    </subcellularLocation>
</comment>
<feature type="disulfide bond" evidence="5">
    <location>
        <begin position="65"/>
        <end position="85"/>
    </location>
</feature>
<feature type="disulfide bond" evidence="5">
    <location>
        <begin position="56"/>
        <end position="63"/>
    </location>
</feature>
<evidence type="ECO:0000259" key="7">
    <source>
        <dbReference type="PROSITE" id="PS51162"/>
    </source>
</evidence>
<dbReference type="InterPro" id="IPR000716">
    <property type="entry name" value="Thyroglobulin_1"/>
</dbReference>
<dbReference type="PROSITE" id="PS51162">
    <property type="entry name" value="THYROGLOBULIN_1_2"/>
    <property type="match status" value="2"/>
</dbReference>
<sequence>MLRTLILLVIALGIVSEIVKAETRCEQHRTLGKNSKGREKLVPNCDENGDYMPMQCYQGSKLCSCYGESGHPITPPSTKLKSCKCLVQRYKALKSGLIGVFVPQCETDGTFSKRQCIGSVGVCFCVNPMTGNLKSEARREVNC</sequence>
<dbReference type="Gene3D" id="4.10.800.10">
    <property type="entry name" value="Thyroglobulin type-1"/>
    <property type="match status" value="2"/>
</dbReference>
<dbReference type="InterPro" id="IPR036857">
    <property type="entry name" value="Thyroglobulin_1_sf"/>
</dbReference>
<gene>
    <name evidence="8" type="ORF">TNIN_500031</name>
</gene>
<organism evidence="8 9">
    <name type="scientific">Trichonephila inaurata madagascariensis</name>
    <dbReference type="NCBI Taxonomy" id="2747483"/>
    <lineage>
        <taxon>Eukaryota</taxon>
        <taxon>Metazoa</taxon>
        <taxon>Ecdysozoa</taxon>
        <taxon>Arthropoda</taxon>
        <taxon>Chelicerata</taxon>
        <taxon>Arachnida</taxon>
        <taxon>Araneae</taxon>
        <taxon>Araneomorphae</taxon>
        <taxon>Entelegynae</taxon>
        <taxon>Araneoidea</taxon>
        <taxon>Nephilidae</taxon>
        <taxon>Trichonephila</taxon>
        <taxon>Trichonephila inaurata</taxon>
    </lineage>
</organism>
<keyword evidence="3" id="KW-0677">Repeat</keyword>
<evidence type="ECO:0000313" key="9">
    <source>
        <dbReference type="Proteomes" id="UP000886998"/>
    </source>
</evidence>
<accession>A0A8X6XUL1</accession>
<comment type="caution">
    <text evidence="5">Lacks conserved residue(s) required for the propagation of feature annotation.</text>
</comment>
<dbReference type="PROSITE" id="PS00484">
    <property type="entry name" value="THYROGLOBULIN_1_1"/>
    <property type="match status" value="1"/>
</dbReference>
<feature type="signal peptide" evidence="6">
    <location>
        <begin position="1"/>
        <end position="21"/>
    </location>
</feature>
<keyword evidence="9" id="KW-1185">Reference proteome</keyword>
<dbReference type="GO" id="GO:0005615">
    <property type="term" value="C:extracellular space"/>
    <property type="evidence" value="ECO:0007669"/>
    <property type="project" value="TreeGrafter"/>
</dbReference>
<protein>
    <recommendedName>
        <fullName evidence="7">Thyroglobulin type-1 domain-containing protein</fullName>
    </recommendedName>
</protein>
<dbReference type="SUPFAM" id="SSF57610">
    <property type="entry name" value="Thyroglobulin type-1 domain"/>
    <property type="match status" value="2"/>
</dbReference>
<dbReference type="SMART" id="SM00211">
    <property type="entry name" value="TY"/>
    <property type="match status" value="2"/>
</dbReference>
<feature type="domain" description="Thyroglobulin type-1" evidence="7">
    <location>
        <begin position="22"/>
        <end position="85"/>
    </location>
</feature>
<reference evidence="8" key="1">
    <citation type="submission" date="2020-08" db="EMBL/GenBank/DDBJ databases">
        <title>Multicomponent nature underlies the extraordinary mechanical properties of spider dragline silk.</title>
        <authorList>
            <person name="Kono N."/>
            <person name="Nakamura H."/>
            <person name="Mori M."/>
            <person name="Yoshida Y."/>
            <person name="Ohtoshi R."/>
            <person name="Malay A.D."/>
            <person name="Moran D.A.P."/>
            <person name="Tomita M."/>
            <person name="Numata K."/>
            <person name="Arakawa K."/>
        </authorList>
    </citation>
    <scope>NUCLEOTIDE SEQUENCE</scope>
</reference>
<evidence type="ECO:0000256" key="3">
    <source>
        <dbReference type="ARBA" id="ARBA00022737"/>
    </source>
</evidence>
<evidence type="ECO:0000256" key="6">
    <source>
        <dbReference type="SAM" id="SignalP"/>
    </source>
</evidence>
<feature type="chain" id="PRO_5036503627" description="Thyroglobulin type-1 domain-containing protein" evidence="6">
    <location>
        <begin position="22"/>
        <end position="143"/>
    </location>
</feature>
<evidence type="ECO:0000256" key="5">
    <source>
        <dbReference type="PROSITE-ProRule" id="PRU00500"/>
    </source>
</evidence>
<evidence type="ECO:0000256" key="2">
    <source>
        <dbReference type="ARBA" id="ARBA00022525"/>
    </source>
</evidence>
<evidence type="ECO:0000256" key="4">
    <source>
        <dbReference type="ARBA" id="ARBA00023157"/>
    </source>
</evidence>
<name>A0A8X6XUL1_9ARAC</name>
<comment type="caution">
    <text evidence="8">The sequence shown here is derived from an EMBL/GenBank/DDBJ whole genome shotgun (WGS) entry which is preliminary data.</text>
</comment>
<dbReference type="PANTHER" id="PTHR12352:SF3">
    <property type="entry name" value="NIDOGEN-2"/>
    <property type="match status" value="1"/>
</dbReference>
<dbReference type="Pfam" id="PF00086">
    <property type="entry name" value="Thyroglobulin_1"/>
    <property type="match status" value="2"/>
</dbReference>